<dbReference type="EC" id="1.3.1.76" evidence="2"/>
<organism evidence="9 10">
    <name type="scientific">Methylomusa anaerophila</name>
    <dbReference type="NCBI Taxonomy" id="1930071"/>
    <lineage>
        <taxon>Bacteria</taxon>
        <taxon>Bacillati</taxon>
        <taxon>Bacillota</taxon>
        <taxon>Negativicutes</taxon>
        <taxon>Selenomonadales</taxon>
        <taxon>Sporomusaceae</taxon>
        <taxon>Methylomusa</taxon>
    </lineage>
</organism>
<feature type="domain" description="Siroheme synthase central" evidence="8">
    <location>
        <begin position="119"/>
        <end position="143"/>
    </location>
</feature>
<dbReference type="KEGG" id="mana:MAMMFC1_00905"/>
<feature type="domain" description="Sirohaem synthase dimerisation" evidence="7">
    <location>
        <begin position="151"/>
        <end position="206"/>
    </location>
</feature>
<dbReference type="GO" id="GO:0019354">
    <property type="term" value="P:siroheme biosynthetic process"/>
    <property type="evidence" value="ECO:0007669"/>
    <property type="project" value="UniProtKB-UniPathway"/>
</dbReference>
<dbReference type="SUPFAM" id="SSF75615">
    <property type="entry name" value="Siroheme synthase middle domains-like"/>
    <property type="match status" value="1"/>
</dbReference>
<reference evidence="9 10" key="1">
    <citation type="journal article" date="2018" name="Int. J. Syst. Evol. Microbiol.">
        <title>Methylomusa anaerophila gen. nov., sp. nov., an anaerobic methanol-utilizing bacterium isolated from a microbial fuel cell.</title>
        <authorList>
            <person name="Amano N."/>
            <person name="Yamamuro A."/>
            <person name="Miyahara M."/>
            <person name="Kouzuma A."/>
            <person name="Abe T."/>
            <person name="Watanabe K."/>
        </authorList>
    </citation>
    <scope>NUCLEOTIDE SEQUENCE [LARGE SCALE GENOMIC DNA]</scope>
    <source>
        <strain evidence="9 10">MMFC1</strain>
    </source>
</reference>
<dbReference type="PANTHER" id="PTHR35330">
    <property type="entry name" value="SIROHEME BIOSYNTHESIS PROTEIN MET8"/>
    <property type="match status" value="1"/>
</dbReference>
<dbReference type="InterPro" id="IPR028161">
    <property type="entry name" value="Met8-like"/>
</dbReference>
<dbReference type="Pfam" id="PF10414">
    <property type="entry name" value="CysG_dimeriser"/>
    <property type="match status" value="1"/>
</dbReference>
<dbReference type="InterPro" id="IPR028281">
    <property type="entry name" value="Sirohaem_synthase_central"/>
</dbReference>
<dbReference type="Gene3D" id="3.40.50.720">
    <property type="entry name" value="NAD(P)-binding Rossmann-like Domain"/>
    <property type="match status" value="1"/>
</dbReference>
<dbReference type="GO" id="GO:0043115">
    <property type="term" value="F:precorrin-2 dehydrogenase activity"/>
    <property type="evidence" value="ECO:0007669"/>
    <property type="project" value="UniProtKB-EC"/>
</dbReference>
<dbReference type="GO" id="GO:0004325">
    <property type="term" value="F:ferrochelatase activity"/>
    <property type="evidence" value="ECO:0007669"/>
    <property type="project" value="InterPro"/>
</dbReference>
<evidence type="ECO:0000256" key="4">
    <source>
        <dbReference type="ARBA" id="ARBA00023027"/>
    </source>
</evidence>
<dbReference type="InterPro" id="IPR019478">
    <property type="entry name" value="Sirohaem_synthase_dimer_dom"/>
</dbReference>
<keyword evidence="10" id="KW-1185">Reference proteome</keyword>
<dbReference type="Gene3D" id="1.10.8.210">
    <property type="entry name" value="Sirohaem synthase, dimerisation domain"/>
    <property type="match status" value="1"/>
</dbReference>
<dbReference type="Pfam" id="PF14824">
    <property type="entry name" value="Sirohm_synth_M"/>
    <property type="match status" value="1"/>
</dbReference>
<gene>
    <name evidence="9" type="primary">cysG</name>
    <name evidence="9" type="ORF">MAMMFC1_00905</name>
</gene>
<dbReference type="AlphaFoldDB" id="A0A348AGQ9"/>
<dbReference type="UniPathway" id="UPA00262">
    <property type="reaction ID" value="UER00222"/>
</dbReference>
<sequence length="214" mass="23172">MSYYPMNVKLQGRCCAVIGGGNVAERKTLSLLAAGAKVTVVSPALTEKLAGLARAGHITWIAREYTAGDVQNCFVVICATGDPAVNSQAAKEAREGGSLVNVADNPGLSDFHVPSAITRGDLMLTVSTAGKSPAMARRLKEELGGRYGPEYGRYLEIVAKVRREMKEQLPTSQDREQFWRDTFDENVLTLLRLGKMDEAEERIQNAVSSTGIKP</sequence>
<dbReference type="EMBL" id="AP018449">
    <property type="protein sequence ID" value="BBB90257.1"/>
    <property type="molecule type" value="Genomic_DNA"/>
</dbReference>
<evidence type="ECO:0000313" key="9">
    <source>
        <dbReference type="EMBL" id="BBB90257.1"/>
    </source>
</evidence>
<keyword evidence="5" id="KW-0627">Porphyrin biosynthesis</keyword>
<proteinExistence type="predicted"/>
<dbReference type="InterPro" id="IPR037115">
    <property type="entry name" value="Sirohaem_synt_dimer_dom_sf"/>
</dbReference>
<evidence type="ECO:0000256" key="3">
    <source>
        <dbReference type="ARBA" id="ARBA00023002"/>
    </source>
</evidence>
<evidence type="ECO:0000259" key="8">
    <source>
        <dbReference type="Pfam" id="PF14824"/>
    </source>
</evidence>
<evidence type="ECO:0000256" key="1">
    <source>
        <dbReference type="ARBA" id="ARBA00005010"/>
    </source>
</evidence>
<dbReference type="OrthoDB" id="9773765at2"/>
<evidence type="ECO:0000313" key="10">
    <source>
        <dbReference type="Proteomes" id="UP000276437"/>
    </source>
</evidence>
<evidence type="ECO:0000256" key="5">
    <source>
        <dbReference type="ARBA" id="ARBA00023244"/>
    </source>
</evidence>
<dbReference type="Proteomes" id="UP000276437">
    <property type="component" value="Chromosome"/>
</dbReference>
<evidence type="ECO:0000256" key="2">
    <source>
        <dbReference type="ARBA" id="ARBA00012400"/>
    </source>
</evidence>
<dbReference type="Gene3D" id="3.30.160.110">
    <property type="entry name" value="Siroheme synthase, domain 2"/>
    <property type="match status" value="1"/>
</dbReference>
<keyword evidence="3" id="KW-0560">Oxidoreductase</keyword>
<evidence type="ECO:0000259" key="7">
    <source>
        <dbReference type="Pfam" id="PF10414"/>
    </source>
</evidence>
<dbReference type="SUPFAM" id="SSF51735">
    <property type="entry name" value="NAD(P)-binding Rossmann-fold domains"/>
    <property type="match status" value="1"/>
</dbReference>
<dbReference type="NCBIfam" id="TIGR01470">
    <property type="entry name" value="cysG_Nterm"/>
    <property type="match status" value="1"/>
</dbReference>
<evidence type="ECO:0000256" key="6">
    <source>
        <dbReference type="ARBA" id="ARBA00047561"/>
    </source>
</evidence>
<dbReference type="Pfam" id="PF13241">
    <property type="entry name" value="NAD_binding_7"/>
    <property type="match status" value="1"/>
</dbReference>
<comment type="catalytic activity">
    <reaction evidence="6">
        <text>precorrin-2 + NAD(+) = sirohydrochlorin + NADH + 2 H(+)</text>
        <dbReference type="Rhea" id="RHEA:15613"/>
        <dbReference type="ChEBI" id="CHEBI:15378"/>
        <dbReference type="ChEBI" id="CHEBI:57540"/>
        <dbReference type="ChEBI" id="CHEBI:57945"/>
        <dbReference type="ChEBI" id="CHEBI:58351"/>
        <dbReference type="ChEBI" id="CHEBI:58827"/>
        <dbReference type="EC" id="1.3.1.76"/>
    </reaction>
</comment>
<accession>A0A348AGQ9</accession>
<dbReference type="InterPro" id="IPR006367">
    <property type="entry name" value="Sirohaem_synthase_N"/>
</dbReference>
<comment type="pathway">
    <text evidence="1">Porphyrin-containing compound metabolism; siroheme biosynthesis; sirohydrochlorin from precorrin-2: step 1/1.</text>
</comment>
<dbReference type="PANTHER" id="PTHR35330:SF1">
    <property type="entry name" value="SIROHEME BIOSYNTHESIS PROTEIN MET8"/>
    <property type="match status" value="1"/>
</dbReference>
<name>A0A348AGQ9_9FIRM</name>
<keyword evidence="4" id="KW-0520">NAD</keyword>
<dbReference type="InterPro" id="IPR036291">
    <property type="entry name" value="NAD(P)-bd_dom_sf"/>
</dbReference>
<protein>
    <recommendedName>
        <fullName evidence="2">precorrin-2 dehydrogenase</fullName>
        <ecNumber evidence="2">1.3.1.76</ecNumber>
    </recommendedName>
</protein>